<protein>
    <submittedName>
        <fullName evidence="1">Uncharacterized protein</fullName>
    </submittedName>
</protein>
<evidence type="ECO:0000313" key="2">
    <source>
        <dbReference type="Proteomes" id="UP000076577"/>
    </source>
</evidence>
<gene>
    <name evidence="1" type="ORF">PsAD2_03012</name>
</gene>
<sequence length="76" mass="8188">MGNVEGAVATGCRSIPGTLPLSESTQQKTRQLGRVVFGEAYAISQRGNTCDSFLAFRQVIRLPNPNIFGLSFVVSQ</sequence>
<reference evidence="1 2" key="1">
    <citation type="journal article" date="2016" name="Front. Microbiol.">
        <title>Comparative Genomic Analysis Reveals a Diverse Repertoire of Genes Involved in Prokaryote-Eukaryote Interactions within the Pseudovibrio Genus.</title>
        <authorList>
            <person name="Romano S."/>
            <person name="Fernandez-Guerra A."/>
            <person name="Reen F.J."/>
            <person name="Glockner F.O."/>
            <person name="Crowley S.P."/>
            <person name="O'Sullivan O."/>
            <person name="Cotter P.D."/>
            <person name="Adams C."/>
            <person name="Dobson A.D."/>
            <person name="O'Gara F."/>
        </authorList>
    </citation>
    <scope>NUCLEOTIDE SEQUENCE [LARGE SCALE GENOMIC DNA]</scope>
    <source>
        <strain evidence="1 2">Ad2</strain>
    </source>
</reference>
<evidence type="ECO:0000313" key="1">
    <source>
        <dbReference type="EMBL" id="KZL17676.1"/>
    </source>
</evidence>
<keyword evidence="2" id="KW-1185">Reference proteome</keyword>
<accession>A0A165XGA2</accession>
<proteinExistence type="predicted"/>
<dbReference type="Proteomes" id="UP000076577">
    <property type="component" value="Unassembled WGS sequence"/>
</dbReference>
<comment type="caution">
    <text evidence="1">The sequence shown here is derived from an EMBL/GenBank/DDBJ whole genome shotgun (WGS) entry which is preliminary data.</text>
</comment>
<organism evidence="1 2">
    <name type="scientific">Pseudovibrio axinellae</name>
    <dbReference type="NCBI Taxonomy" id="989403"/>
    <lineage>
        <taxon>Bacteria</taxon>
        <taxon>Pseudomonadati</taxon>
        <taxon>Pseudomonadota</taxon>
        <taxon>Alphaproteobacteria</taxon>
        <taxon>Hyphomicrobiales</taxon>
        <taxon>Stappiaceae</taxon>
        <taxon>Pseudovibrio</taxon>
    </lineage>
</organism>
<name>A0A165XGA2_9HYPH</name>
<dbReference type="EMBL" id="LMCB01000030">
    <property type="protein sequence ID" value="KZL17676.1"/>
    <property type="molecule type" value="Genomic_DNA"/>
</dbReference>
<dbReference type="AlphaFoldDB" id="A0A165XGA2"/>
<dbReference type="PATRIC" id="fig|989403.3.peg.3228"/>